<protein>
    <recommendedName>
        <fullName evidence="3">Glycosyltransferase</fullName>
    </recommendedName>
</protein>
<proteinExistence type="predicted"/>
<dbReference type="GO" id="GO:0000032">
    <property type="term" value="P:cell wall mannoprotein biosynthetic process"/>
    <property type="evidence" value="ECO:0007669"/>
    <property type="project" value="TreeGrafter"/>
</dbReference>
<dbReference type="PANTHER" id="PTHR31121">
    <property type="entry name" value="ALPHA-1,2 MANNOSYLTRANSFERASE KTR1"/>
    <property type="match status" value="1"/>
</dbReference>
<evidence type="ECO:0000256" key="1">
    <source>
        <dbReference type="ARBA" id="ARBA00022679"/>
    </source>
</evidence>
<dbReference type="EMBL" id="MN739480">
    <property type="protein sequence ID" value="QHT07224.1"/>
    <property type="molecule type" value="Genomic_DNA"/>
</dbReference>
<dbReference type="Gene3D" id="3.90.550.10">
    <property type="entry name" value="Spore Coat Polysaccharide Biosynthesis Protein SpsA, Chain A"/>
    <property type="match status" value="1"/>
</dbReference>
<dbReference type="GO" id="GO:0005794">
    <property type="term" value="C:Golgi apparatus"/>
    <property type="evidence" value="ECO:0007669"/>
    <property type="project" value="TreeGrafter"/>
</dbReference>
<name>A0A6C0CU22_9ZZZZ</name>
<dbReference type="GO" id="GO:0000026">
    <property type="term" value="F:alpha-1,2-mannosyltransferase activity"/>
    <property type="evidence" value="ECO:0007669"/>
    <property type="project" value="TreeGrafter"/>
</dbReference>
<sequence>MTKVNAAICYLTQNNEVRRTYLKTSLYFLFKYFNAKYQYPVIIFHEGDYDNDAQQDIIMSIRGTCRDLVSFQALDPKDFKVPSCIDQVKLERCLSVKPHPTPYWRNEKYRLMCRWWLMEFPKYVKHYDYVMRLDDDSLIEEPIKYDLFEWAQKKDLNYASNFLHVDCGICCYGMKDFFDKYYPDKKELLTEMFIEQEVPMRTVQFHPFRTILSLTQKPLPVIKEKEKLYMPIMYYNNFFITKTSFWHQPEVQSILQKIEEDGSIFYFRWGDAPLQSLIVMLHSPTDKISKANFEYSKRLQRESFKGDDGHYHAYMPASYEQSSCISQQKEFKDRLSKSI</sequence>
<keyword evidence="1" id="KW-0808">Transferase</keyword>
<evidence type="ECO:0008006" key="3">
    <source>
        <dbReference type="Google" id="ProtNLM"/>
    </source>
</evidence>
<reference evidence="2" key="1">
    <citation type="journal article" date="2020" name="Nature">
        <title>Giant virus diversity and host interactions through global metagenomics.</title>
        <authorList>
            <person name="Schulz F."/>
            <person name="Roux S."/>
            <person name="Paez-Espino D."/>
            <person name="Jungbluth S."/>
            <person name="Walsh D.A."/>
            <person name="Denef V.J."/>
            <person name="McMahon K.D."/>
            <person name="Konstantinidis K.T."/>
            <person name="Eloe-Fadrosh E.A."/>
            <person name="Kyrpides N.C."/>
            <person name="Woyke T."/>
        </authorList>
    </citation>
    <scope>NUCLEOTIDE SEQUENCE</scope>
    <source>
        <strain evidence="2">GVMAG-M-3300021962-46</strain>
    </source>
</reference>
<organism evidence="2">
    <name type="scientific">viral metagenome</name>
    <dbReference type="NCBI Taxonomy" id="1070528"/>
    <lineage>
        <taxon>unclassified sequences</taxon>
        <taxon>metagenomes</taxon>
        <taxon>organismal metagenomes</taxon>
    </lineage>
</organism>
<dbReference type="GO" id="GO:0006487">
    <property type="term" value="P:protein N-linked glycosylation"/>
    <property type="evidence" value="ECO:0007669"/>
    <property type="project" value="TreeGrafter"/>
</dbReference>
<dbReference type="InterPro" id="IPR029044">
    <property type="entry name" value="Nucleotide-diphossugar_trans"/>
</dbReference>
<dbReference type="PANTHER" id="PTHR31121:SF6">
    <property type="entry name" value="ALPHA-1,2 MANNOSYLTRANSFERASE KTR1"/>
    <property type="match status" value="1"/>
</dbReference>
<dbReference type="Pfam" id="PF01793">
    <property type="entry name" value="Glyco_transf_15"/>
    <property type="match status" value="1"/>
</dbReference>
<dbReference type="GO" id="GO:0016020">
    <property type="term" value="C:membrane"/>
    <property type="evidence" value="ECO:0007669"/>
    <property type="project" value="InterPro"/>
</dbReference>
<dbReference type="InterPro" id="IPR002685">
    <property type="entry name" value="Glyco_trans_15"/>
</dbReference>
<dbReference type="AlphaFoldDB" id="A0A6C0CU22"/>
<dbReference type="SUPFAM" id="SSF53448">
    <property type="entry name" value="Nucleotide-diphospho-sugar transferases"/>
    <property type="match status" value="1"/>
</dbReference>
<accession>A0A6C0CU22</accession>
<evidence type="ECO:0000313" key="2">
    <source>
        <dbReference type="EMBL" id="QHT07224.1"/>
    </source>
</evidence>